<evidence type="ECO:0000256" key="1">
    <source>
        <dbReference type="SAM" id="Phobius"/>
    </source>
</evidence>
<reference evidence="2 3" key="1">
    <citation type="submission" date="2019-06" db="EMBL/GenBank/DDBJ databases">
        <title>The draft genome of Rhizobium smilacinae PTYR-5.</title>
        <authorList>
            <person name="Liu L."/>
            <person name="Li L."/>
            <person name="Zhang X."/>
        </authorList>
    </citation>
    <scope>NUCLEOTIDE SEQUENCE [LARGE SCALE GENOMIC DNA]</scope>
    <source>
        <strain evidence="2 3">PTYR-5</strain>
    </source>
</reference>
<feature type="transmembrane region" description="Helical" evidence="1">
    <location>
        <begin position="156"/>
        <end position="176"/>
    </location>
</feature>
<keyword evidence="3" id="KW-1185">Reference proteome</keyword>
<accession>A0A5C4XH58</accession>
<dbReference type="Proteomes" id="UP000311605">
    <property type="component" value="Unassembled WGS sequence"/>
</dbReference>
<dbReference type="InterPro" id="IPR005325">
    <property type="entry name" value="DUF308_memb"/>
</dbReference>
<name>A0A5C4XH58_9HYPH</name>
<keyword evidence="1" id="KW-0812">Transmembrane</keyword>
<dbReference type="OrthoDB" id="960912at2"/>
<gene>
    <name evidence="2" type="ORF">FHP24_15275</name>
</gene>
<dbReference type="Pfam" id="PF03729">
    <property type="entry name" value="DUF308"/>
    <property type="match status" value="1"/>
</dbReference>
<feature type="transmembrane region" description="Helical" evidence="1">
    <location>
        <begin position="70"/>
        <end position="89"/>
    </location>
</feature>
<proteinExistence type="predicted"/>
<dbReference type="AlphaFoldDB" id="A0A5C4XH58"/>
<evidence type="ECO:0000313" key="3">
    <source>
        <dbReference type="Proteomes" id="UP000311605"/>
    </source>
</evidence>
<dbReference type="RefSeq" id="WP_139677096.1">
    <property type="nucleotide sequence ID" value="NZ_VDMN01000003.1"/>
</dbReference>
<organism evidence="2 3">
    <name type="scientific">Aliirhizobium smilacinae</name>
    <dbReference type="NCBI Taxonomy" id="1395944"/>
    <lineage>
        <taxon>Bacteria</taxon>
        <taxon>Pseudomonadati</taxon>
        <taxon>Pseudomonadota</taxon>
        <taxon>Alphaproteobacteria</taxon>
        <taxon>Hyphomicrobiales</taxon>
        <taxon>Rhizobiaceae</taxon>
        <taxon>Aliirhizobium</taxon>
    </lineage>
</organism>
<evidence type="ECO:0000313" key="2">
    <source>
        <dbReference type="EMBL" id="TNM62598.1"/>
    </source>
</evidence>
<dbReference type="EMBL" id="VDMN01000003">
    <property type="protein sequence ID" value="TNM62598.1"/>
    <property type="molecule type" value="Genomic_DNA"/>
</dbReference>
<feature type="transmembrane region" description="Helical" evidence="1">
    <location>
        <begin position="20"/>
        <end position="49"/>
    </location>
</feature>
<comment type="caution">
    <text evidence="2">The sequence shown here is derived from an EMBL/GenBank/DDBJ whole genome shotgun (WGS) entry which is preliminary data.</text>
</comment>
<keyword evidence="1" id="KW-1133">Transmembrane helix</keyword>
<keyword evidence="1" id="KW-0472">Membrane</keyword>
<protein>
    <submittedName>
        <fullName evidence="2">DUF308 domain-containing protein</fullName>
    </submittedName>
</protein>
<sequence length="186" mass="19890">MPVQSSTQANWLRTYYFVRALFSVTWITAAVLSGQSVLAPLLLVIYPAWDALANLVDARANGGLAANRSQALNVAASSFMTLVVILAVMKSNYAVLAAFGVWAVLSGLLQLYTGVRRWRSFGAQWVMILSGAQSTLAGVFMVSRSVGTTAPSILDIVPYVGFGAFYFLLSALWLTVAASRSARSGV</sequence>
<feature type="transmembrane region" description="Helical" evidence="1">
    <location>
        <begin position="95"/>
        <end position="113"/>
    </location>
</feature>
<feature type="transmembrane region" description="Helical" evidence="1">
    <location>
        <begin position="125"/>
        <end position="144"/>
    </location>
</feature>